<comment type="caution">
    <text evidence="3">The sequence shown here is derived from an EMBL/GenBank/DDBJ whole genome shotgun (WGS) entry which is preliminary data.</text>
</comment>
<reference evidence="3 4" key="1">
    <citation type="submission" date="2018-09" db="EMBL/GenBank/DDBJ databases">
        <title>Genomic Encyclopedia of Archaeal and Bacterial Type Strains, Phase II (KMG-II): from individual species to whole genera.</title>
        <authorList>
            <person name="Goeker M."/>
        </authorList>
    </citation>
    <scope>NUCLEOTIDE SEQUENCE [LARGE SCALE GENOMIC DNA]</scope>
    <source>
        <strain evidence="3 4">DSM 21950</strain>
    </source>
</reference>
<dbReference type="Proteomes" id="UP000284531">
    <property type="component" value="Unassembled WGS sequence"/>
</dbReference>
<feature type="region of interest" description="Disordered" evidence="1">
    <location>
        <begin position="99"/>
        <end position="118"/>
    </location>
</feature>
<evidence type="ECO:0000313" key="4">
    <source>
        <dbReference type="Proteomes" id="UP000284531"/>
    </source>
</evidence>
<feature type="signal peptide" evidence="2">
    <location>
        <begin position="1"/>
        <end position="20"/>
    </location>
</feature>
<proteinExistence type="predicted"/>
<keyword evidence="2" id="KW-0732">Signal</keyword>
<dbReference type="EMBL" id="RAPQ01000008">
    <property type="protein sequence ID" value="RKE03636.1"/>
    <property type="molecule type" value="Genomic_DNA"/>
</dbReference>
<dbReference type="RefSeq" id="WP_120238502.1">
    <property type="nucleotide sequence ID" value="NZ_RAPQ01000008.1"/>
</dbReference>
<evidence type="ECO:0000256" key="2">
    <source>
        <dbReference type="SAM" id="SignalP"/>
    </source>
</evidence>
<dbReference type="AlphaFoldDB" id="A0A419X7J8"/>
<protein>
    <submittedName>
        <fullName evidence="3">Uncharacterized protein</fullName>
    </submittedName>
</protein>
<organism evidence="3 4">
    <name type="scientific">Marinifilum flexuosum</name>
    <dbReference type="NCBI Taxonomy" id="1117708"/>
    <lineage>
        <taxon>Bacteria</taxon>
        <taxon>Pseudomonadati</taxon>
        <taxon>Bacteroidota</taxon>
        <taxon>Bacteroidia</taxon>
        <taxon>Marinilabiliales</taxon>
        <taxon>Marinifilaceae</taxon>
    </lineage>
</organism>
<accession>A0A419X7J8</accession>
<keyword evidence="4" id="KW-1185">Reference proteome</keyword>
<feature type="chain" id="PRO_5019183656" evidence="2">
    <location>
        <begin position="21"/>
        <end position="227"/>
    </location>
</feature>
<evidence type="ECO:0000313" key="3">
    <source>
        <dbReference type="EMBL" id="RKE03636.1"/>
    </source>
</evidence>
<name>A0A419X7J8_9BACT</name>
<sequence>MKPIKLLLSILLLSFLQVKAQTQSSLMDTTLQSKVMKFIEFVDAYDDGSPESLKKAKYNEMLNLFVDDAGTAKERANAYKIIHAYIKADKVPEKGEVASPKANRQQTFEEQVKNTDEGKQGEELMQRQYAAFMNISYPEFEKMILSINPATGKKEKKQAYNEMHKANGKQVTITPVDNEMTELQKQMWAIEILKKPNNYAEFCKAARILQPEITSEELNTLWSKRDK</sequence>
<gene>
    <name evidence="3" type="ORF">BXY64_0645</name>
</gene>
<evidence type="ECO:0000256" key="1">
    <source>
        <dbReference type="SAM" id="MobiDB-lite"/>
    </source>
</evidence>